<proteinExistence type="predicted"/>
<evidence type="ECO:0000313" key="1">
    <source>
        <dbReference type="EMBL" id="KAH6942569.1"/>
    </source>
</evidence>
<name>A0ACB7T8T1_HYAAI</name>
<organism evidence="1 2">
    <name type="scientific">Hyalomma asiaticum</name>
    <name type="common">Tick</name>
    <dbReference type="NCBI Taxonomy" id="266040"/>
    <lineage>
        <taxon>Eukaryota</taxon>
        <taxon>Metazoa</taxon>
        <taxon>Ecdysozoa</taxon>
        <taxon>Arthropoda</taxon>
        <taxon>Chelicerata</taxon>
        <taxon>Arachnida</taxon>
        <taxon>Acari</taxon>
        <taxon>Parasitiformes</taxon>
        <taxon>Ixodida</taxon>
        <taxon>Ixodoidea</taxon>
        <taxon>Ixodidae</taxon>
        <taxon>Hyalomminae</taxon>
        <taxon>Hyalomma</taxon>
    </lineage>
</organism>
<gene>
    <name evidence="1" type="ORF">HPB50_007975</name>
</gene>
<comment type="caution">
    <text evidence="1">The sequence shown here is derived from an EMBL/GenBank/DDBJ whole genome shotgun (WGS) entry which is preliminary data.</text>
</comment>
<evidence type="ECO:0000313" key="2">
    <source>
        <dbReference type="Proteomes" id="UP000821845"/>
    </source>
</evidence>
<dbReference type="Proteomes" id="UP000821845">
    <property type="component" value="Chromosome 10"/>
</dbReference>
<dbReference type="EMBL" id="CM023490">
    <property type="protein sequence ID" value="KAH6942569.1"/>
    <property type="molecule type" value="Genomic_DNA"/>
</dbReference>
<sequence length="103" mass="11071">MHRGGRRDASKRPRVKFPPPSRGRTQPHRGALVVVIRDSAGGVLTCVCMYTMPSEGRGRQRVAVAAMRAARCDAASLRAVGLTHCGHPSPTRPPPMEQPAHGL</sequence>
<reference evidence="1" key="1">
    <citation type="submission" date="2020-05" db="EMBL/GenBank/DDBJ databases">
        <title>Large-scale comparative analyses of tick genomes elucidate their genetic diversity and vector capacities.</title>
        <authorList>
            <person name="Jia N."/>
            <person name="Wang J."/>
            <person name="Shi W."/>
            <person name="Du L."/>
            <person name="Sun Y."/>
            <person name="Zhan W."/>
            <person name="Jiang J."/>
            <person name="Wang Q."/>
            <person name="Zhang B."/>
            <person name="Ji P."/>
            <person name="Sakyi L.B."/>
            <person name="Cui X."/>
            <person name="Yuan T."/>
            <person name="Jiang B."/>
            <person name="Yang W."/>
            <person name="Lam T.T.-Y."/>
            <person name="Chang Q."/>
            <person name="Ding S."/>
            <person name="Wang X."/>
            <person name="Zhu J."/>
            <person name="Ruan X."/>
            <person name="Zhao L."/>
            <person name="Wei J."/>
            <person name="Que T."/>
            <person name="Du C."/>
            <person name="Cheng J."/>
            <person name="Dai P."/>
            <person name="Han X."/>
            <person name="Huang E."/>
            <person name="Gao Y."/>
            <person name="Liu J."/>
            <person name="Shao H."/>
            <person name="Ye R."/>
            <person name="Li L."/>
            <person name="Wei W."/>
            <person name="Wang X."/>
            <person name="Wang C."/>
            <person name="Yang T."/>
            <person name="Huo Q."/>
            <person name="Li W."/>
            <person name="Guo W."/>
            <person name="Chen H."/>
            <person name="Zhou L."/>
            <person name="Ni X."/>
            <person name="Tian J."/>
            <person name="Zhou Y."/>
            <person name="Sheng Y."/>
            <person name="Liu T."/>
            <person name="Pan Y."/>
            <person name="Xia L."/>
            <person name="Li J."/>
            <person name="Zhao F."/>
            <person name="Cao W."/>
        </authorList>
    </citation>
    <scope>NUCLEOTIDE SEQUENCE</scope>
    <source>
        <strain evidence="1">Hyas-2018</strain>
    </source>
</reference>
<accession>A0ACB7T8T1</accession>
<keyword evidence="2" id="KW-1185">Reference proteome</keyword>
<protein>
    <submittedName>
        <fullName evidence="1">Uncharacterized protein</fullName>
    </submittedName>
</protein>